<dbReference type="EMBL" id="JAMYWD010000008">
    <property type="protein sequence ID" value="KAJ4962996.1"/>
    <property type="molecule type" value="Genomic_DNA"/>
</dbReference>
<organism evidence="1 2">
    <name type="scientific">Protea cynaroides</name>
    <dbReference type="NCBI Taxonomy" id="273540"/>
    <lineage>
        <taxon>Eukaryota</taxon>
        <taxon>Viridiplantae</taxon>
        <taxon>Streptophyta</taxon>
        <taxon>Embryophyta</taxon>
        <taxon>Tracheophyta</taxon>
        <taxon>Spermatophyta</taxon>
        <taxon>Magnoliopsida</taxon>
        <taxon>Proteales</taxon>
        <taxon>Proteaceae</taxon>
        <taxon>Protea</taxon>
    </lineage>
</organism>
<dbReference type="AlphaFoldDB" id="A0A9Q0HCX4"/>
<reference evidence="1" key="1">
    <citation type="journal article" date="2023" name="Plant J.">
        <title>The genome of the king protea, Protea cynaroides.</title>
        <authorList>
            <person name="Chang J."/>
            <person name="Duong T.A."/>
            <person name="Schoeman C."/>
            <person name="Ma X."/>
            <person name="Roodt D."/>
            <person name="Barker N."/>
            <person name="Li Z."/>
            <person name="Van de Peer Y."/>
            <person name="Mizrachi E."/>
        </authorList>
    </citation>
    <scope>NUCLEOTIDE SEQUENCE</scope>
    <source>
        <tissue evidence="1">Young leaves</tissue>
    </source>
</reference>
<name>A0A9Q0HCX4_9MAGN</name>
<evidence type="ECO:0000313" key="2">
    <source>
        <dbReference type="Proteomes" id="UP001141806"/>
    </source>
</evidence>
<gene>
    <name evidence="1" type="ORF">NE237_022935</name>
</gene>
<evidence type="ECO:0000313" key="1">
    <source>
        <dbReference type="EMBL" id="KAJ4962996.1"/>
    </source>
</evidence>
<dbReference type="Proteomes" id="UP001141806">
    <property type="component" value="Unassembled WGS sequence"/>
</dbReference>
<accession>A0A9Q0HCX4</accession>
<comment type="caution">
    <text evidence="1">The sequence shown here is derived from an EMBL/GenBank/DDBJ whole genome shotgun (WGS) entry which is preliminary data.</text>
</comment>
<protein>
    <submittedName>
        <fullName evidence="1">Uncharacterized protein</fullName>
    </submittedName>
</protein>
<keyword evidence="2" id="KW-1185">Reference proteome</keyword>
<sequence length="152" mass="16952">MVEKIIAPPPEAAITRDQDMILQEEGNRIGDEEAKANFSILSFHVCVPFELEAVKHTCSPNEELNEGLHGWANKGFLVTGWFAMLRVYLNEKNSWRLSPLFFQPPISSSSTRAPLELSPVRPDVSKRELVQMAFLLQSPSSIGSKEVVASLD</sequence>
<proteinExistence type="predicted"/>